<organism evidence="3 4">
    <name type="scientific">Alkalibacillus salilacus</name>
    <dbReference type="NCBI Taxonomy" id="284582"/>
    <lineage>
        <taxon>Bacteria</taxon>
        <taxon>Bacillati</taxon>
        <taxon>Bacillota</taxon>
        <taxon>Bacilli</taxon>
        <taxon>Bacillales</taxon>
        <taxon>Bacillaceae</taxon>
        <taxon>Alkalibacillus</taxon>
    </lineage>
</organism>
<accession>A0ABT9VFR9</accession>
<evidence type="ECO:0000313" key="3">
    <source>
        <dbReference type="EMBL" id="MDQ0159818.1"/>
    </source>
</evidence>
<dbReference type="PANTHER" id="PTHR40278:SF1">
    <property type="entry name" value="DNA UTILIZATION PROTEIN HOFN"/>
    <property type="match status" value="1"/>
</dbReference>
<name>A0ABT9VFR9_9BACI</name>
<gene>
    <name evidence="3" type="ORF">J2S77_001804</name>
</gene>
<reference evidence="3 4" key="1">
    <citation type="submission" date="2023-07" db="EMBL/GenBank/DDBJ databases">
        <title>Genomic Encyclopedia of Type Strains, Phase IV (KMG-IV): sequencing the most valuable type-strain genomes for metagenomic binning, comparative biology and taxonomic classification.</title>
        <authorList>
            <person name="Goeker M."/>
        </authorList>
    </citation>
    <scope>NUCLEOTIDE SEQUENCE [LARGE SCALE GENOMIC DNA]</scope>
    <source>
        <strain evidence="3 4">DSM 16460</strain>
    </source>
</reference>
<sequence length="183" mass="21123">MLPDINLRPKKEKKNRTGILPIVIMLVVTLILVGGFGYWTWTLQQDHDSLEQELQQQKQQNNALQSELEGDGTEQQPEQVERLVTQMEEAMVEMEPIIKTITGYVPRNGDLIAFNEQEGVIELTVQTESNENAVAFYQDLSEIESFHDVKIRTIDYMESEEYYLTNYTVYLQTEEEGNNDAAE</sequence>
<evidence type="ECO:0000256" key="1">
    <source>
        <dbReference type="SAM" id="MobiDB-lite"/>
    </source>
</evidence>
<protein>
    <submittedName>
        <fullName evidence="3">Tfp pilus assembly protein PilN</fullName>
    </submittedName>
</protein>
<keyword evidence="4" id="KW-1185">Reference proteome</keyword>
<keyword evidence="2" id="KW-0812">Transmembrane</keyword>
<feature type="compositionally biased region" description="Low complexity" evidence="1">
    <location>
        <begin position="52"/>
        <end position="67"/>
    </location>
</feature>
<proteinExistence type="predicted"/>
<evidence type="ECO:0000256" key="2">
    <source>
        <dbReference type="SAM" id="Phobius"/>
    </source>
</evidence>
<feature type="region of interest" description="Disordered" evidence="1">
    <location>
        <begin position="52"/>
        <end position="78"/>
    </location>
</feature>
<dbReference type="PANTHER" id="PTHR40278">
    <property type="entry name" value="DNA UTILIZATION PROTEIN HOFN"/>
    <property type="match status" value="1"/>
</dbReference>
<evidence type="ECO:0000313" key="4">
    <source>
        <dbReference type="Proteomes" id="UP001224359"/>
    </source>
</evidence>
<dbReference type="RefSeq" id="WP_306976579.1">
    <property type="nucleotide sequence ID" value="NZ_JAUSTQ010000006.1"/>
</dbReference>
<feature type="transmembrane region" description="Helical" evidence="2">
    <location>
        <begin position="20"/>
        <end position="41"/>
    </location>
</feature>
<dbReference type="InterPro" id="IPR052534">
    <property type="entry name" value="Extracell_DNA_Util/SecSys_Comp"/>
</dbReference>
<keyword evidence="2" id="KW-0472">Membrane</keyword>
<dbReference type="Proteomes" id="UP001224359">
    <property type="component" value="Unassembled WGS sequence"/>
</dbReference>
<dbReference type="EMBL" id="JAUSTQ010000006">
    <property type="protein sequence ID" value="MDQ0159818.1"/>
    <property type="molecule type" value="Genomic_DNA"/>
</dbReference>
<comment type="caution">
    <text evidence="3">The sequence shown here is derived from an EMBL/GenBank/DDBJ whole genome shotgun (WGS) entry which is preliminary data.</text>
</comment>
<keyword evidence="2" id="KW-1133">Transmembrane helix</keyword>